<evidence type="ECO:0000313" key="1">
    <source>
        <dbReference type="EMBL" id="KFM62622.1"/>
    </source>
</evidence>
<sequence length="136" mass="15781">MESNLWKQFQDAGSIEKKPGQGRARAKTAREDRYFCILARRNRGATASQLSRDLYAAAGTRVIRRLSRIMQEENVNSFENLERDFVYLISIENCPLLTLHVSKQMIRLKTPKTILSLKLTYSEEDIICRKIEFVLV</sequence>
<protein>
    <submittedName>
        <fullName evidence="1">Uncharacterized protein</fullName>
    </submittedName>
</protein>
<name>A0A087TBY3_STEMI</name>
<dbReference type="OrthoDB" id="6503215at2759"/>
<dbReference type="EMBL" id="KK114513">
    <property type="protein sequence ID" value="KFM62622.1"/>
    <property type="molecule type" value="Genomic_DNA"/>
</dbReference>
<dbReference type="AlphaFoldDB" id="A0A087TBY3"/>
<organism evidence="1 2">
    <name type="scientific">Stegodyphus mimosarum</name>
    <name type="common">African social velvet spider</name>
    <dbReference type="NCBI Taxonomy" id="407821"/>
    <lineage>
        <taxon>Eukaryota</taxon>
        <taxon>Metazoa</taxon>
        <taxon>Ecdysozoa</taxon>
        <taxon>Arthropoda</taxon>
        <taxon>Chelicerata</taxon>
        <taxon>Arachnida</taxon>
        <taxon>Araneae</taxon>
        <taxon>Araneomorphae</taxon>
        <taxon>Entelegynae</taxon>
        <taxon>Eresoidea</taxon>
        <taxon>Eresidae</taxon>
        <taxon>Stegodyphus</taxon>
    </lineage>
</organism>
<gene>
    <name evidence="1" type="ORF">X975_15521</name>
</gene>
<evidence type="ECO:0000313" key="2">
    <source>
        <dbReference type="Proteomes" id="UP000054359"/>
    </source>
</evidence>
<accession>A0A087TBY3</accession>
<reference evidence="1 2" key="1">
    <citation type="submission" date="2013-11" db="EMBL/GenBank/DDBJ databases">
        <title>Genome sequencing of Stegodyphus mimosarum.</title>
        <authorList>
            <person name="Bechsgaard J."/>
        </authorList>
    </citation>
    <scope>NUCLEOTIDE SEQUENCE [LARGE SCALE GENOMIC DNA]</scope>
</reference>
<dbReference type="Proteomes" id="UP000054359">
    <property type="component" value="Unassembled WGS sequence"/>
</dbReference>
<keyword evidence="2" id="KW-1185">Reference proteome</keyword>
<proteinExistence type="predicted"/>
<feature type="non-terminal residue" evidence="1">
    <location>
        <position position="136"/>
    </location>
</feature>